<comment type="caution">
    <text evidence="1">The sequence shown here is derived from an EMBL/GenBank/DDBJ whole genome shotgun (WGS) entry which is preliminary data.</text>
</comment>
<keyword evidence="2" id="KW-1185">Reference proteome</keyword>
<sequence length="640" mass="70327">MASSVEDPGIGLMHPESQIKEQTPSKRTVNPKDWPEHPRQLKFEWKPVLLRLGRHVITLSVALLFLAYAATVSHYHGRSSVDVPKAALLNAAKYAQTAFQIFFATMVGDALKAVSSWRLENGERLGLLDQMLGSTTLIGTLKTQKKLSAHGPLAGFLIILWALSPFGSQACTRVLGFSYQNTTSVVQPTYQDFSNMTSYEQFAVADSISTVLAPVNALFVSGLLTPLSTRTSSMDAWGNVKIPMIESLENFTQQDSDGWYPVNQSTAEYSSLLGIPVTSLSTTSNSTFHLETSYTVLDCFELFDQQIQVNNTAFAETWVTSLNWSSLLGPYTASMWIGADRNPRTNTTLLSDPNMPPTVLGYKGESTGDADYTFAKLYMRTTFVESEVHCKGTQCAVTRIRNSLLPHYPTGWTVMDTPVRNVINIWLYFTEEFPAVIPINRNGVSPIEQYIATPQTPFLSILGATNASQLDPGTFGLRFGQLFNTYIMSLLGYQNIPNGFNQDFVTDPNGYEFPIGVLNASNASFWYETEVLVCHTGWLVVLIISTSAIIIAVVIGALIPLFCKSPPSLLNATALVKDNPYADIPHTGSTLGGYERSKLLKNVRVKIGDVAAESEVGHISIGTLAGNDGVQKLSRRRLYD</sequence>
<reference evidence="1" key="1">
    <citation type="submission" date="2024-02" db="EMBL/GenBank/DDBJ databases">
        <title>Metagenome Assembled Genome of Zalaria obscura JY119.</title>
        <authorList>
            <person name="Vighnesh L."/>
            <person name="Jagadeeshwari U."/>
            <person name="Venkata Ramana C."/>
            <person name="Sasikala C."/>
        </authorList>
    </citation>
    <scope>NUCLEOTIDE SEQUENCE</scope>
    <source>
        <strain evidence="1">JY119</strain>
    </source>
</reference>
<dbReference type="Proteomes" id="UP001320706">
    <property type="component" value="Unassembled WGS sequence"/>
</dbReference>
<organism evidence="1 2">
    <name type="scientific">Zalaria obscura</name>
    <dbReference type="NCBI Taxonomy" id="2024903"/>
    <lineage>
        <taxon>Eukaryota</taxon>
        <taxon>Fungi</taxon>
        <taxon>Dikarya</taxon>
        <taxon>Ascomycota</taxon>
        <taxon>Pezizomycotina</taxon>
        <taxon>Dothideomycetes</taxon>
        <taxon>Dothideomycetidae</taxon>
        <taxon>Dothideales</taxon>
        <taxon>Zalariaceae</taxon>
        <taxon>Zalaria</taxon>
    </lineage>
</organism>
<proteinExistence type="predicted"/>
<dbReference type="EMBL" id="JAMKPW020000038">
    <property type="protein sequence ID" value="KAK8200688.1"/>
    <property type="molecule type" value="Genomic_DNA"/>
</dbReference>
<gene>
    <name evidence="1" type="ORF">M8818_006003</name>
</gene>
<protein>
    <submittedName>
        <fullName evidence="1">Uncharacterized protein</fullName>
    </submittedName>
</protein>
<name>A0ACC3S6M8_9PEZI</name>
<evidence type="ECO:0000313" key="2">
    <source>
        <dbReference type="Proteomes" id="UP001320706"/>
    </source>
</evidence>
<accession>A0ACC3S6M8</accession>
<evidence type="ECO:0000313" key="1">
    <source>
        <dbReference type="EMBL" id="KAK8200688.1"/>
    </source>
</evidence>